<keyword evidence="3 10" id="KW-1134">Transmembrane beta strand</keyword>
<comment type="subcellular location">
    <subcellularLocation>
        <location evidence="1 10">Cell outer membrane</location>
        <topology evidence="1 10">Multi-pass membrane protein</topology>
    </subcellularLocation>
</comment>
<dbReference type="Pfam" id="PF07715">
    <property type="entry name" value="Plug"/>
    <property type="match status" value="1"/>
</dbReference>
<dbReference type="Pfam" id="PF00593">
    <property type="entry name" value="TonB_dep_Rec_b-barrel"/>
    <property type="match status" value="1"/>
</dbReference>
<dbReference type="PROSITE" id="PS01156">
    <property type="entry name" value="TONB_DEPENDENT_REC_2"/>
    <property type="match status" value="1"/>
</dbReference>
<protein>
    <submittedName>
        <fullName evidence="16">TonB-dependent Receptor Plug Domain</fullName>
    </submittedName>
</protein>
<keyword evidence="5 13" id="KW-0732">Signal</keyword>
<dbReference type="RefSeq" id="WP_097277527.1">
    <property type="nucleotide sequence ID" value="NZ_OCNJ01000001.1"/>
</dbReference>
<accession>A0A286G5F8</accession>
<evidence type="ECO:0000256" key="3">
    <source>
        <dbReference type="ARBA" id="ARBA00022452"/>
    </source>
</evidence>
<dbReference type="GO" id="GO:0009279">
    <property type="term" value="C:cell outer membrane"/>
    <property type="evidence" value="ECO:0007669"/>
    <property type="project" value="UniProtKB-SubCell"/>
</dbReference>
<organism evidence="16 17">
    <name type="scientific">Caenispirillum bisanense</name>
    <dbReference type="NCBI Taxonomy" id="414052"/>
    <lineage>
        <taxon>Bacteria</taxon>
        <taxon>Pseudomonadati</taxon>
        <taxon>Pseudomonadota</taxon>
        <taxon>Alphaproteobacteria</taxon>
        <taxon>Rhodospirillales</taxon>
        <taxon>Novispirillaceae</taxon>
        <taxon>Caenispirillum</taxon>
    </lineage>
</organism>
<dbReference type="InterPro" id="IPR036942">
    <property type="entry name" value="Beta-barrel_TonB_sf"/>
</dbReference>
<evidence type="ECO:0000256" key="6">
    <source>
        <dbReference type="ARBA" id="ARBA00023077"/>
    </source>
</evidence>
<evidence type="ECO:0000256" key="10">
    <source>
        <dbReference type="PROSITE-ProRule" id="PRU01360"/>
    </source>
</evidence>
<dbReference type="AlphaFoldDB" id="A0A286G5F8"/>
<evidence type="ECO:0000313" key="17">
    <source>
        <dbReference type="Proteomes" id="UP000219621"/>
    </source>
</evidence>
<keyword evidence="2 10" id="KW-0813">Transport</keyword>
<feature type="short sequence motif" description="TonB C-terminal box" evidence="11">
    <location>
        <begin position="630"/>
        <end position="647"/>
    </location>
</feature>
<dbReference type="Gene3D" id="2.40.170.20">
    <property type="entry name" value="TonB-dependent receptor, beta-barrel domain"/>
    <property type="match status" value="1"/>
</dbReference>
<dbReference type="InterPro" id="IPR037066">
    <property type="entry name" value="Plug_dom_sf"/>
</dbReference>
<keyword evidence="9 10" id="KW-0998">Cell outer membrane</keyword>
<feature type="signal peptide" evidence="13">
    <location>
        <begin position="1"/>
        <end position="23"/>
    </location>
</feature>
<dbReference type="Proteomes" id="UP000219621">
    <property type="component" value="Unassembled WGS sequence"/>
</dbReference>
<name>A0A286G5F8_9PROT</name>
<dbReference type="SUPFAM" id="SSF56935">
    <property type="entry name" value="Porins"/>
    <property type="match status" value="1"/>
</dbReference>
<dbReference type="InterPro" id="IPR039426">
    <property type="entry name" value="TonB-dep_rcpt-like"/>
</dbReference>
<evidence type="ECO:0000256" key="11">
    <source>
        <dbReference type="PROSITE-ProRule" id="PRU10144"/>
    </source>
</evidence>
<dbReference type="PROSITE" id="PS52016">
    <property type="entry name" value="TONB_DEPENDENT_REC_3"/>
    <property type="match status" value="1"/>
</dbReference>
<sequence>MRVWLKLSGATILATTAAFPAGAEQFQLDTIVVVDGASHPSQQVRAQVEGAAQQSRTTSTVDGSVVQNVSPVNKLDAVRYNTTGILNQPGTGDRFGASTKIRTFGDWGAAESIDGLPAIKSAGEEGGGYSNTMIPSIAVDRISVLKGGRAVGYGDGTDGGVLETRIKSGRAYTDHGAVSLDASSAGEALVQAEAADHGEQWDYYAALNGFAGDYDREPPNLESQTTYGGLGKVGLNLSEDTRIELLTIYDRSEPEIYRNAVQEDVSTEQSYSAVTVDHRLSETTSLRAGALYNDSRSLWEARSRDRSVDTAVAFADAYTSVALSDDIHFDGSLGGEYRHTEYLRDNQWENTFADVAAIARGALTFDDNLTLSAGLRNTWLTNDIVLNGVTQPDNLESDTVFSYELGAAYSVLENTRLRASWATGYNRFYEKYGNFGSDPLDTTNGAGDAVVESRTAEIGVRQTFDRGYVDLALYNIVQDNVPRRNNGAIESVEVDQSGLELEMLWQLTDAVALSGGYMYVIDLEATRADGTSANSNIFFGTNGTSVPKHQLNGRATWAVTDDLSLWTAAFWSSGYEAVNFDGSVTERDGYSRFDLGAAYAVADNVVLRGRVENLTDEKDFGTTVKGVAANDGGNIGRVFWLGADVVF</sequence>
<evidence type="ECO:0000313" key="16">
    <source>
        <dbReference type="EMBL" id="SOD90790.1"/>
    </source>
</evidence>
<keyword evidence="7 10" id="KW-0472">Membrane</keyword>
<evidence type="ECO:0000256" key="1">
    <source>
        <dbReference type="ARBA" id="ARBA00004571"/>
    </source>
</evidence>
<evidence type="ECO:0000256" key="2">
    <source>
        <dbReference type="ARBA" id="ARBA00022448"/>
    </source>
</evidence>
<dbReference type="GO" id="GO:0044718">
    <property type="term" value="P:siderophore transmembrane transport"/>
    <property type="evidence" value="ECO:0007669"/>
    <property type="project" value="TreeGrafter"/>
</dbReference>
<comment type="similarity">
    <text evidence="10 12">Belongs to the TonB-dependent receptor family.</text>
</comment>
<dbReference type="InterPro" id="IPR010917">
    <property type="entry name" value="TonB_rcpt_CS"/>
</dbReference>
<feature type="chain" id="PRO_5012199879" evidence="13">
    <location>
        <begin position="24"/>
        <end position="647"/>
    </location>
</feature>
<dbReference type="OrthoDB" id="7316354at2"/>
<evidence type="ECO:0000259" key="14">
    <source>
        <dbReference type="Pfam" id="PF00593"/>
    </source>
</evidence>
<feature type="domain" description="TonB-dependent receptor plug" evidence="15">
    <location>
        <begin position="55"/>
        <end position="161"/>
    </location>
</feature>
<dbReference type="InterPro" id="IPR012910">
    <property type="entry name" value="Plug_dom"/>
</dbReference>
<dbReference type="PANTHER" id="PTHR30069">
    <property type="entry name" value="TONB-DEPENDENT OUTER MEMBRANE RECEPTOR"/>
    <property type="match status" value="1"/>
</dbReference>
<evidence type="ECO:0000256" key="7">
    <source>
        <dbReference type="ARBA" id="ARBA00023136"/>
    </source>
</evidence>
<evidence type="ECO:0000259" key="15">
    <source>
        <dbReference type="Pfam" id="PF07715"/>
    </source>
</evidence>
<evidence type="ECO:0000256" key="13">
    <source>
        <dbReference type="SAM" id="SignalP"/>
    </source>
</evidence>
<reference evidence="16 17" key="1">
    <citation type="submission" date="2017-09" db="EMBL/GenBank/DDBJ databases">
        <authorList>
            <person name="Ehlers B."/>
            <person name="Leendertz F.H."/>
        </authorList>
    </citation>
    <scope>NUCLEOTIDE SEQUENCE [LARGE SCALE GENOMIC DNA]</scope>
    <source>
        <strain evidence="16 17">USBA 140</strain>
    </source>
</reference>
<gene>
    <name evidence="16" type="ORF">SAMN05421508_101660</name>
</gene>
<keyword evidence="17" id="KW-1185">Reference proteome</keyword>
<keyword evidence="4 10" id="KW-0812">Transmembrane</keyword>
<evidence type="ECO:0000256" key="4">
    <source>
        <dbReference type="ARBA" id="ARBA00022692"/>
    </source>
</evidence>
<dbReference type="Gene3D" id="2.170.130.10">
    <property type="entry name" value="TonB-dependent receptor, plug domain"/>
    <property type="match status" value="1"/>
</dbReference>
<feature type="domain" description="TonB-dependent receptor-like beta-barrel" evidence="14">
    <location>
        <begin position="211"/>
        <end position="614"/>
    </location>
</feature>
<keyword evidence="8 16" id="KW-0675">Receptor</keyword>
<dbReference type="EMBL" id="OCNJ01000001">
    <property type="protein sequence ID" value="SOD90790.1"/>
    <property type="molecule type" value="Genomic_DNA"/>
</dbReference>
<evidence type="ECO:0000256" key="8">
    <source>
        <dbReference type="ARBA" id="ARBA00023170"/>
    </source>
</evidence>
<keyword evidence="6 12" id="KW-0798">TonB box</keyword>
<dbReference type="PANTHER" id="PTHR30069:SF29">
    <property type="entry name" value="HEMOGLOBIN AND HEMOGLOBIN-HAPTOGLOBIN-BINDING PROTEIN 1-RELATED"/>
    <property type="match status" value="1"/>
</dbReference>
<dbReference type="InterPro" id="IPR000531">
    <property type="entry name" value="Beta-barrel_TonB"/>
</dbReference>
<evidence type="ECO:0000256" key="5">
    <source>
        <dbReference type="ARBA" id="ARBA00022729"/>
    </source>
</evidence>
<dbReference type="GO" id="GO:0015344">
    <property type="term" value="F:siderophore uptake transmembrane transporter activity"/>
    <property type="evidence" value="ECO:0007669"/>
    <property type="project" value="TreeGrafter"/>
</dbReference>
<proteinExistence type="inferred from homology"/>
<evidence type="ECO:0000256" key="9">
    <source>
        <dbReference type="ARBA" id="ARBA00023237"/>
    </source>
</evidence>
<evidence type="ECO:0000256" key="12">
    <source>
        <dbReference type="RuleBase" id="RU003357"/>
    </source>
</evidence>